<reference evidence="2" key="2">
    <citation type="submission" date="2019-01" db="EMBL/GenBank/DDBJ databases">
        <title>Genome sequence of Desulfonema ishimotonii strain Tokyo 01.</title>
        <authorList>
            <person name="Fukui M."/>
        </authorList>
    </citation>
    <scope>NUCLEOTIDE SEQUENCE [LARGE SCALE GENOMIC DNA]</scope>
    <source>
        <strain evidence="2">Tokyo 01</strain>
    </source>
</reference>
<accession>A0A401FWH0</accession>
<organism evidence="1 2">
    <name type="scientific">Desulfonema ishimotonii</name>
    <dbReference type="NCBI Taxonomy" id="45657"/>
    <lineage>
        <taxon>Bacteria</taxon>
        <taxon>Pseudomonadati</taxon>
        <taxon>Thermodesulfobacteriota</taxon>
        <taxon>Desulfobacteria</taxon>
        <taxon>Desulfobacterales</taxon>
        <taxon>Desulfococcaceae</taxon>
        <taxon>Desulfonema</taxon>
    </lineage>
</organism>
<evidence type="ECO:0000313" key="2">
    <source>
        <dbReference type="Proteomes" id="UP000288096"/>
    </source>
</evidence>
<evidence type="ECO:0000313" key="1">
    <source>
        <dbReference type="EMBL" id="GBC61306.1"/>
    </source>
</evidence>
<proteinExistence type="predicted"/>
<sequence>MLGKISSWHEFLEVEITDFEKLPRRKLKSGKRDIKERLFHEIKKFCSKNFEGMDIKQLSNLYEEIKANRGVEIPLNEFEQQFSKVKRDILRGAPSHLTVCISLWGFKLRFPEDELTNDLSEAIIIASESNNQIECLSKKMHKDLKEEEEHLKSLLRTMKFSSRSIVLGCFNLLETYLNGLAWDFMQTNDITNLSNRKKKTLEDATSVSIRDKLIKYPEIISGKKLWDQNDSDFDSFVNTVKPYRDSLVHPSPFSAPEKFGGYDKLRLLYRIDFDTAMLTVNLLVKLIKRINTHIGGPENKYPIWLSELVKILKNIKISI</sequence>
<reference evidence="2" key="1">
    <citation type="submission" date="2017-11" db="EMBL/GenBank/DDBJ databases">
        <authorList>
            <person name="Watanabe M."/>
            <person name="Kojima H."/>
        </authorList>
    </citation>
    <scope>NUCLEOTIDE SEQUENCE [LARGE SCALE GENOMIC DNA]</scope>
    <source>
        <strain evidence="2">Tokyo 01</strain>
    </source>
</reference>
<dbReference type="EMBL" id="BEXT01000001">
    <property type="protein sequence ID" value="GBC61306.1"/>
    <property type="molecule type" value="Genomic_DNA"/>
</dbReference>
<protein>
    <submittedName>
        <fullName evidence="1">Uncharacterized protein</fullName>
    </submittedName>
</protein>
<dbReference type="AlphaFoldDB" id="A0A401FWH0"/>
<gene>
    <name evidence="1" type="ORF">DENIS_2266</name>
</gene>
<keyword evidence="2" id="KW-1185">Reference proteome</keyword>
<name>A0A401FWH0_9BACT</name>
<dbReference type="Proteomes" id="UP000288096">
    <property type="component" value="Unassembled WGS sequence"/>
</dbReference>
<comment type="caution">
    <text evidence="1">The sequence shown here is derived from an EMBL/GenBank/DDBJ whole genome shotgun (WGS) entry which is preliminary data.</text>
</comment>